<proteinExistence type="predicted"/>
<name>A0A6C0JB17_9ZZZZ</name>
<evidence type="ECO:0000313" key="2">
    <source>
        <dbReference type="EMBL" id="QHU02493.1"/>
    </source>
</evidence>
<feature type="compositionally biased region" description="Acidic residues" evidence="1">
    <location>
        <begin position="253"/>
        <end position="278"/>
    </location>
</feature>
<organism evidence="2">
    <name type="scientific">viral metagenome</name>
    <dbReference type="NCBI Taxonomy" id="1070528"/>
    <lineage>
        <taxon>unclassified sequences</taxon>
        <taxon>metagenomes</taxon>
        <taxon>organismal metagenomes</taxon>
    </lineage>
</organism>
<dbReference type="AlphaFoldDB" id="A0A6C0JB17"/>
<reference evidence="2" key="1">
    <citation type="journal article" date="2020" name="Nature">
        <title>Giant virus diversity and host interactions through global metagenomics.</title>
        <authorList>
            <person name="Schulz F."/>
            <person name="Roux S."/>
            <person name="Paez-Espino D."/>
            <person name="Jungbluth S."/>
            <person name="Walsh D.A."/>
            <person name="Denef V.J."/>
            <person name="McMahon K.D."/>
            <person name="Konstantinidis K.T."/>
            <person name="Eloe-Fadrosh E.A."/>
            <person name="Kyrpides N.C."/>
            <person name="Woyke T."/>
        </authorList>
    </citation>
    <scope>NUCLEOTIDE SEQUENCE</scope>
    <source>
        <strain evidence="2">GVMAG-M-3300025880-76</strain>
    </source>
</reference>
<feature type="compositionally biased region" description="Basic residues" evidence="1">
    <location>
        <begin position="282"/>
        <end position="292"/>
    </location>
</feature>
<accession>A0A6C0JB17</accession>
<protein>
    <submittedName>
        <fullName evidence="2">Uncharacterized protein</fullName>
    </submittedName>
</protein>
<sequence>MSAINVIQYRDFTNDMIGYNQPVLNKAGGKNMNLYNKAAKKSLYVTTPLMMTWGISDYEGNERFEMSLQFPNDEYHDDKTRKFLQVMTDFEESIKRDAVKNSKDWFGKATMSPEVVDALWTPMLKYSKNKETGEPDKSKSPRLQVKVPKYDGVWKPSIFTMEHEKIFPTSDVNLTPMDIIHKNAKVATVIQCGGLWFANGKFGVTWRLHQAITEPMEDNTNVCQIILDDTDKDSLKASVTEALERESTTMVESDGEEDEEEEEAEDEVEAVPEPEPEPEPVKKKKVIRKKAA</sequence>
<feature type="region of interest" description="Disordered" evidence="1">
    <location>
        <begin position="241"/>
        <end position="292"/>
    </location>
</feature>
<evidence type="ECO:0000256" key="1">
    <source>
        <dbReference type="SAM" id="MobiDB-lite"/>
    </source>
</evidence>
<dbReference type="EMBL" id="MN740360">
    <property type="protein sequence ID" value="QHU02493.1"/>
    <property type="molecule type" value="Genomic_DNA"/>
</dbReference>